<name>A0A385YZX1_9PSED</name>
<dbReference type="SUPFAM" id="SSF51316">
    <property type="entry name" value="Mss4-like"/>
    <property type="match status" value="1"/>
</dbReference>
<reference evidence="6" key="1">
    <citation type="submission" date="2018-09" db="EMBL/GenBank/DDBJ databases">
        <authorList>
            <person name="Zhu H."/>
        </authorList>
    </citation>
    <scope>NUCLEOTIDE SEQUENCE [LARGE SCALE GENOMIC DNA]</scope>
    <source>
        <strain evidence="6">K2W31S-8</strain>
    </source>
</reference>
<evidence type="ECO:0000256" key="1">
    <source>
        <dbReference type="ARBA" id="ARBA00005495"/>
    </source>
</evidence>
<protein>
    <recommendedName>
        <fullName evidence="4">CENP-V/GFA domain-containing protein</fullName>
    </recommendedName>
</protein>
<dbReference type="InterPro" id="IPR011057">
    <property type="entry name" value="Mss4-like_sf"/>
</dbReference>
<dbReference type="GO" id="GO:0016846">
    <property type="term" value="F:carbon-sulfur lyase activity"/>
    <property type="evidence" value="ECO:0007669"/>
    <property type="project" value="InterPro"/>
</dbReference>
<evidence type="ECO:0000259" key="4">
    <source>
        <dbReference type="PROSITE" id="PS51891"/>
    </source>
</evidence>
<keyword evidence="3" id="KW-0862">Zinc</keyword>
<dbReference type="EMBL" id="CP032419">
    <property type="protein sequence ID" value="AYC31860.1"/>
    <property type="molecule type" value="Genomic_DNA"/>
</dbReference>
<dbReference type="KEGG" id="pcav:D3880_05455"/>
<accession>A0A385YZX1</accession>
<evidence type="ECO:0000313" key="6">
    <source>
        <dbReference type="Proteomes" id="UP000265560"/>
    </source>
</evidence>
<dbReference type="InterPro" id="IPR006913">
    <property type="entry name" value="CENP-V/GFA"/>
</dbReference>
<dbReference type="OrthoDB" id="9805575at2"/>
<proteinExistence type="inferred from homology"/>
<evidence type="ECO:0000256" key="3">
    <source>
        <dbReference type="ARBA" id="ARBA00022833"/>
    </source>
</evidence>
<dbReference type="PANTHER" id="PTHR28620">
    <property type="entry name" value="CENTROMERE PROTEIN V"/>
    <property type="match status" value="1"/>
</dbReference>
<feature type="domain" description="CENP-V/GFA" evidence="4">
    <location>
        <begin position="7"/>
        <end position="103"/>
    </location>
</feature>
<dbReference type="PANTHER" id="PTHR28620:SF1">
    <property type="entry name" value="CENP-V_GFA DOMAIN-CONTAINING PROTEIN"/>
    <property type="match status" value="1"/>
</dbReference>
<dbReference type="AlphaFoldDB" id="A0A385YZX1"/>
<dbReference type="Proteomes" id="UP000265560">
    <property type="component" value="Chromosome"/>
</dbReference>
<dbReference type="Gene3D" id="2.170.150.70">
    <property type="match status" value="1"/>
</dbReference>
<evidence type="ECO:0000256" key="2">
    <source>
        <dbReference type="ARBA" id="ARBA00022723"/>
    </source>
</evidence>
<sequence>MKNAEKYKGSCHCGAVRFEADIDLSAATYRCNCSICSRNQFWPAIVKPEAFRLLSGELELTKYLFNTKRNEHYFCICMFTSIIKAAFFKQKLFSIEPASAVAK</sequence>
<dbReference type="PROSITE" id="PS51891">
    <property type="entry name" value="CENP_V_GFA"/>
    <property type="match status" value="1"/>
</dbReference>
<gene>
    <name evidence="5" type="ORF">D3880_05455</name>
</gene>
<dbReference type="Pfam" id="PF04828">
    <property type="entry name" value="GFA"/>
    <property type="match status" value="1"/>
</dbReference>
<dbReference type="GO" id="GO:0046872">
    <property type="term" value="F:metal ion binding"/>
    <property type="evidence" value="ECO:0007669"/>
    <property type="project" value="UniProtKB-KW"/>
</dbReference>
<dbReference type="RefSeq" id="WP_119892483.1">
    <property type="nucleotide sequence ID" value="NZ_CP032419.1"/>
</dbReference>
<dbReference type="InterPro" id="IPR052355">
    <property type="entry name" value="CENP-V-like"/>
</dbReference>
<keyword evidence="2" id="KW-0479">Metal-binding</keyword>
<comment type="similarity">
    <text evidence="1">Belongs to the Gfa family.</text>
</comment>
<keyword evidence="6" id="KW-1185">Reference proteome</keyword>
<evidence type="ECO:0000313" key="5">
    <source>
        <dbReference type="EMBL" id="AYC31860.1"/>
    </source>
</evidence>
<organism evidence="5 6">
    <name type="scientific">Pseudomonas cavernae</name>
    <dbReference type="NCBI Taxonomy" id="2320867"/>
    <lineage>
        <taxon>Bacteria</taxon>
        <taxon>Pseudomonadati</taxon>
        <taxon>Pseudomonadota</taxon>
        <taxon>Gammaproteobacteria</taxon>
        <taxon>Pseudomonadales</taxon>
        <taxon>Pseudomonadaceae</taxon>
        <taxon>Pseudomonas</taxon>
    </lineage>
</organism>